<gene>
    <name evidence="4" type="primary">LOC122129147</name>
</gene>
<dbReference type="GeneID" id="122129147"/>
<protein>
    <submittedName>
        <fullName evidence="4">Uncharacterized protein LOC122129147</fullName>
    </submittedName>
</protein>
<evidence type="ECO:0000256" key="1">
    <source>
        <dbReference type="SAM" id="Coils"/>
    </source>
</evidence>
<dbReference type="RefSeq" id="XP_042560126.1">
    <property type="nucleotide sequence ID" value="XM_042704192.1"/>
</dbReference>
<keyword evidence="3" id="KW-1185">Reference proteome</keyword>
<name>A0A8M1K7Y6_CLUHA</name>
<feature type="region of interest" description="Disordered" evidence="2">
    <location>
        <begin position="416"/>
        <end position="447"/>
    </location>
</feature>
<accession>A0A8M1K7Y6</accession>
<dbReference type="Proteomes" id="UP000515152">
    <property type="component" value="Unplaced"/>
</dbReference>
<reference evidence="4" key="1">
    <citation type="submission" date="2025-08" db="UniProtKB">
        <authorList>
            <consortium name="RefSeq"/>
        </authorList>
    </citation>
    <scope>IDENTIFICATION</scope>
</reference>
<evidence type="ECO:0000313" key="4">
    <source>
        <dbReference type="RefSeq" id="XP_042560126.1"/>
    </source>
</evidence>
<keyword evidence="1" id="KW-0175">Coiled coil</keyword>
<organism evidence="3 4">
    <name type="scientific">Clupea harengus</name>
    <name type="common">Atlantic herring</name>
    <dbReference type="NCBI Taxonomy" id="7950"/>
    <lineage>
        <taxon>Eukaryota</taxon>
        <taxon>Metazoa</taxon>
        <taxon>Chordata</taxon>
        <taxon>Craniata</taxon>
        <taxon>Vertebrata</taxon>
        <taxon>Euteleostomi</taxon>
        <taxon>Actinopterygii</taxon>
        <taxon>Neopterygii</taxon>
        <taxon>Teleostei</taxon>
        <taxon>Clupei</taxon>
        <taxon>Clupeiformes</taxon>
        <taxon>Clupeoidei</taxon>
        <taxon>Clupeidae</taxon>
        <taxon>Clupea</taxon>
    </lineage>
</organism>
<proteinExistence type="predicted"/>
<dbReference type="AlphaFoldDB" id="A0A8M1K7Y6"/>
<evidence type="ECO:0000313" key="3">
    <source>
        <dbReference type="Proteomes" id="UP000515152"/>
    </source>
</evidence>
<dbReference type="PANTHER" id="PTHR33488">
    <property type="entry name" value="ZGC:162509"/>
    <property type="match status" value="1"/>
</dbReference>
<dbReference type="KEGG" id="char:122129147"/>
<dbReference type="PANTHER" id="PTHR33488:SF2">
    <property type="entry name" value="EARLY ENDOSOME ANTIGEN 1-LIKE"/>
    <property type="match status" value="1"/>
</dbReference>
<dbReference type="OrthoDB" id="5406275at2759"/>
<evidence type="ECO:0000256" key="2">
    <source>
        <dbReference type="SAM" id="MobiDB-lite"/>
    </source>
</evidence>
<feature type="coiled-coil region" evidence="1">
    <location>
        <begin position="204"/>
        <end position="231"/>
    </location>
</feature>
<feature type="compositionally biased region" description="Polar residues" evidence="2">
    <location>
        <begin position="430"/>
        <end position="445"/>
    </location>
</feature>
<sequence>MDAQIAKTTQSLTSAAEMRETTQMLMQPNANWEEYLTPAPLSIAIMGELVFISSGTDFSINKNPPPKGFKYIKYPDSFRACLMQICNSGWHAFNEAHKNMDQIRIHTATVPDYMKAAVKILFQGNDEVIETLLPNQLENIRTIADECVTLAEGVENKYSIVINLIQELLEACVNAEHFHGEELEKVKMKLKENEMREKSAKLLNERSKKAMENMSKQLEDAQDEYKKSMDTLPSGWEMIGMDFVGGITETVTGMVSGVTALITAPVRLACSAVETVSTTYHNIKPQEVAVDMVSQMTICSKSGEIISIIATLKQFVNDGKIDWHNLYDQKNKCTKTTWTESLFQRMSEDLKRMPQCELKKKAVSLCNRGITICRQLATYQPDQKWDEKKTKQLIKNLQELNDDALEFDCNSKATSGCPALTPKPPMMSKAENNSSGRQSAGQRASENARFRIEQTREQLKQTRDSYEKCVENMEKNQKEMTDILVEMQNCKIKEIDFDTTIKMLVKGLDAMGRVKIQWEKMVRFFQMVSTLVKTSLSKTLHNFVTTADDSKKLSYNSKLFAKDLLYNQAYQASNIASLVHMISGTYTDVSNKYLMDKVSSLGKLMAMDKSKPEFLQERLNLQETCQAAQGSILQLVLKNKKEFERKTDARMAKIEGELKAILPAAQPQETERIKEIVQAGFEDGGFGEEELENLF</sequence>